<organism evidence="1">
    <name type="scientific">Rhizophora mucronata</name>
    <name type="common">Asiatic mangrove</name>
    <dbReference type="NCBI Taxonomy" id="61149"/>
    <lineage>
        <taxon>Eukaryota</taxon>
        <taxon>Viridiplantae</taxon>
        <taxon>Streptophyta</taxon>
        <taxon>Embryophyta</taxon>
        <taxon>Tracheophyta</taxon>
        <taxon>Spermatophyta</taxon>
        <taxon>Magnoliopsida</taxon>
        <taxon>eudicotyledons</taxon>
        <taxon>Gunneridae</taxon>
        <taxon>Pentapetalae</taxon>
        <taxon>rosids</taxon>
        <taxon>fabids</taxon>
        <taxon>Malpighiales</taxon>
        <taxon>Rhizophoraceae</taxon>
        <taxon>Rhizophora</taxon>
    </lineage>
</organism>
<dbReference type="EMBL" id="GGEC01045977">
    <property type="protein sequence ID" value="MBX26461.1"/>
    <property type="molecule type" value="Transcribed_RNA"/>
</dbReference>
<dbReference type="AlphaFoldDB" id="A0A2P2M8A9"/>
<sequence>MITVDIVKNSKCNNRSVR</sequence>
<protein>
    <submittedName>
        <fullName evidence="1">Uncharacterized protein</fullName>
    </submittedName>
</protein>
<reference evidence="1" key="1">
    <citation type="submission" date="2018-02" db="EMBL/GenBank/DDBJ databases">
        <title>Rhizophora mucronata_Transcriptome.</title>
        <authorList>
            <person name="Meera S.P."/>
            <person name="Sreeshan A."/>
            <person name="Augustine A."/>
        </authorList>
    </citation>
    <scope>NUCLEOTIDE SEQUENCE</scope>
    <source>
        <tissue evidence="1">Leaf</tissue>
    </source>
</reference>
<accession>A0A2P2M8A9</accession>
<evidence type="ECO:0000313" key="1">
    <source>
        <dbReference type="EMBL" id="MBX26461.1"/>
    </source>
</evidence>
<name>A0A2P2M8A9_RHIMU</name>
<proteinExistence type="predicted"/>